<reference evidence="2" key="1">
    <citation type="submission" date="2020-10" db="EMBL/GenBank/DDBJ databases">
        <title>Connecting structure to function with the recovery of over 1000 high-quality activated sludge metagenome-assembled genomes encoding full-length rRNA genes using long-read sequencing.</title>
        <authorList>
            <person name="Singleton C.M."/>
            <person name="Petriglieri F."/>
            <person name="Kristensen J.M."/>
            <person name="Kirkegaard R.H."/>
            <person name="Michaelsen T.Y."/>
            <person name="Andersen M.H."/>
            <person name="Karst S.M."/>
            <person name="Dueholm M.S."/>
            <person name="Nielsen P.H."/>
            <person name="Albertsen M."/>
        </authorList>
    </citation>
    <scope>NUCLEOTIDE SEQUENCE</scope>
    <source>
        <strain evidence="2">Skiv_18-Q3-R9-52_MAXAC.067</strain>
    </source>
</reference>
<dbReference type="EMBL" id="JADKIO010000006">
    <property type="protein sequence ID" value="MBK9796450.1"/>
    <property type="molecule type" value="Genomic_DNA"/>
</dbReference>
<evidence type="ECO:0000256" key="1">
    <source>
        <dbReference type="SAM" id="MobiDB-lite"/>
    </source>
</evidence>
<dbReference type="AlphaFoldDB" id="A0A9D7SFI7"/>
<evidence type="ECO:0000313" key="3">
    <source>
        <dbReference type="Proteomes" id="UP000886657"/>
    </source>
</evidence>
<sequence length="395" mass="41841">MTGTEGRGFLLRSAPDGPWAGWAGSRFLEEGLASVHAAPGRALARLMNLVALLPGGFGLIWDHPPAWMQALPAESRQGWWEAITAIPRLSLHLGPEAAQQLPGGAFRAWLHTPEMPEGPLGEHWRQGVVGWVPRSGAAWHLPDLGVATPGDEAPPGWLWGEATLALSALSTVASGEALIAAMSEAQGAAERGLAQRMAAAAWVELPFSRRAIGWRLSLVGGTEYQRAGGTWPAALGQLRALKALLQERLRAPIHLGACGNFQVAAILGRQALREGHPWRASLPLPPAPGAFSPGLAADPREAVPLEARAMQPPSWPETLDHPPVALLRVPAIPPEAGARTLLGQIAPPPALRWLPPELPPPGPFDPDRPWAPANAFPFPADPGNGVQRGLFEDLG</sequence>
<dbReference type="Proteomes" id="UP000886657">
    <property type="component" value="Unassembled WGS sequence"/>
</dbReference>
<protein>
    <submittedName>
        <fullName evidence="2">Uncharacterized protein</fullName>
    </submittedName>
</protein>
<feature type="compositionally biased region" description="Low complexity" evidence="1">
    <location>
        <begin position="370"/>
        <end position="382"/>
    </location>
</feature>
<name>A0A9D7SFI7_9BACT</name>
<gene>
    <name evidence="2" type="ORF">IPP58_08110</name>
</gene>
<comment type="caution">
    <text evidence="2">The sequence shown here is derived from an EMBL/GenBank/DDBJ whole genome shotgun (WGS) entry which is preliminary data.</text>
</comment>
<proteinExistence type="predicted"/>
<evidence type="ECO:0000313" key="2">
    <source>
        <dbReference type="EMBL" id="MBK9796450.1"/>
    </source>
</evidence>
<organism evidence="2 3">
    <name type="scientific">Candidatus Geothrix skivensis</name>
    <dbReference type="NCBI Taxonomy" id="2954439"/>
    <lineage>
        <taxon>Bacteria</taxon>
        <taxon>Pseudomonadati</taxon>
        <taxon>Acidobacteriota</taxon>
        <taxon>Holophagae</taxon>
        <taxon>Holophagales</taxon>
        <taxon>Holophagaceae</taxon>
        <taxon>Geothrix</taxon>
    </lineage>
</organism>
<feature type="region of interest" description="Disordered" evidence="1">
    <location>
        <begin position="358"/>
        <end position="395"/>
    </location>
</feature>
<accession>A0A9D7SFI7</accession>